<name>A0A6J7C7K7_9ZZZZ</name>
<organism evidence="1">
    <name type="scientific">freshwater metagenome</name>
    <dbReference type="NCBI Taxonomy" id="449393"/>
    <lineage>
        <taxon>unclassified sequences</taxon>
        <taxon>metagenomes</taxon>
        <taxon>ecological metagenomes</taxon>
    </lineage>
</organism>
<protein>
    <submittedName>
        <fullName evidence="1">Unannotated protein</fullName>
    </submittedName>
</protein>
<gene>
    <name evidence="1" type="ORF">UFOPK3267_02478</name>
</gene>
<dbReference type="EMBL" id="CAFBIY010000179">
    <property type="protein sequence ID" value="CAB4852954.1"/>
    <property type="molecule type" value="Genomic_DNA"/>
</dbReference>
<reference evidence="1" key="1">
    <citation type="submission" date="2020-05" db="EMBL/GenBank/DDBJ databases">
        <authorList>
            <person name="Chiriac C."/>
            <person name="Salcher M."/>
            <person name="Ghai R."/>
            <person name="Kavagutti S V."/>
        </authorList>
    </citation>
    <scope>NUCLEOTIDE SEQUENCE</scope>
</reference>
<dbReference type="AlphaFoldDB" id="A0A6J7C7K7"/>
<sequence>MIVGLAAAVMELDRFVSHGDGMVRGEGFVRSQRAAGKEASRRWVGLHGHADIAIADTEVEVEIAGKPTELAVVDDQVPVVRVVVAVEAGGNVFVADHVWVVVAEERAAAHVIGMTMGVDEVLDRQGRPGAERSAHGLSGVHPGGVEAHQTLCVPQGNAMAEALHHRHTVGDLAQLVGDTIDGLVGETAVDNA</sequence>
<evidence type="ECO:0000313" key="1">
    <source>
        <dbReference type="EMBL" id="CAB4852954.1"/>
    </source>
</evidence>
<accession>A0A6J7C7K7</accession>
<proteinExistence type="predicted"/>